<keyword evidence="4" id="KW-0560">Oxidoreductase</keyword>
<dbReference type="Gene3D" id="3.30.70.2740">
    <property type="match status" value="1"/>
</dbReference>
<dbReference type="InterPro" id="IPR016166">
    <property type="entry name" value="FAD-bd_PCMH"/>
</dbReference>
<dbReference type="SUPFAM" id="SSF55103">
    <property type="entry name" value="FAD-linked oxidases, C-terminal domain"/>
    <property type="match status" value="1"/>
</dbReference>
<dbReference type="InterPro" id="IPR051264">
    <property type="entry name" value="FAD-oxidored/transferase_4"/>
</dbReference>
<comment type="cofactor">
    <cofactor evidence="1">
        <name>FAD</name>
        <dbReference type="ChEBI" id="CHEBI:57692"/>
    </cofactor>
</comment>
<evidence type="ECO:0000256" key="1">
    <source>
        <dbReference type="ARBA" id="ARBA00001974"/>
    </source>
</evidence>
<organism evidence="7 8">
    <name type="scientific">Chromobacterium vaccinii</name>
    <dbReference type="NCBI Taxonomy" id="1108595"/>
    <lineage>
        <taxon>Bacteria</taxon>
        <taxon>Pseudomonadati</taxon>
        <taxon>Pseudomonadota</taxon>
        <taxon>Betaproteobacteria</taxon>
        <taxon>Neisseriales</taxon>
        <taxon>Chromobacteriaceae</taxon>
        <taxon>Chromobacterium</taxon>
    </lineage>
</organism>
<dbReference type="RefSeq" id="WP_070981400.1">
    <property type="nucleotide sequence ID" value="NZ_CP017707.1"/>
</dbReference>
<dbReference type="InterPro" id="IPR016164">
    <property type="entry name" value="FAD-linked_Oxase-like_C"/>
</dbReference>
<dbReference type="Pfam" id="PF01565">
    <property type="entry name" value="FAD_binding_4"/>
    <property type="match status" value="1"/>
</dbReference>
<feature type="signal peptide" evidence="5">
    <location>
        <begin position="1"/>
        <end position="19"/>
    </location>
</feature>
<dbReference type="GO" id="GO:0016491">
    <property type="term" value="F:oxidoreductase activity"/>
    <property type="evidence" value="ECO:0007669"/>
    <property type="project" value="UniProtKB-KW"/>
</dbReference>
<gene>
    <name evidence="7" type="ORF">BKX93_22095</name>
</gene>
<dbReference type="Gene3D" id="3.30.70.2190">
    <property type="match status" value="1"/>
</dbReference>
<keyword evidence="5" id="KW-0732">Signal</keyword>
<keyword evidence="2" id="KW-0285">Flavoprotein</keyword>
<sequence>MDAALLAPAAGLAAFLAEAAALLPPDALLYGDACAPYQADASSCRGQAAAVLLPSGADAVSALLRAAVRHRARLVPQGNLSGLVGGAVPDGSGRQVALSLARMRRLRAFDPLNRSAVAEAGMPLSELNRQLEPHGLWLPIDVGSDPAVGGLVGANTGGSRLLRHGDVRRNLLGLEVVLADENGSVLDLTAPLRKNNAGIDLKQLFVGSGGALGVVTAASWDLKRRDASTLTLFAALPGREAALAMLDACEQRFGEMLSAFEVMGAPALAVTLRHYPALRHPLADSPAGCYALVEIASGMPGLDALLREQAESLLAGLHQRGLVADAAFARPEALWPLRDSLPLALAAEGLPLSFDVGLPRSRLPAFHAAAERWLAGEHPALRLYDFGHFGDGGCHLIALLPREHAAAYGPAKLAMLKSGLYRLVAEYGGSFSAEHGVGPLNAAFYRKFSDAGAQRLAAGLQRLLDPAAALGRHRYD</sequence>
<feature type="chain" id="PRO_5009443321" evidence="5">
    <location>
        <begin position="20"/>
        <end position="476"/>
    </location>
</feature>
<name>A0A1D9LMR7_9NEIS</name>
<feature type="domain" description="FAD-binding PCMH-type" evidence="6">
    <location>
        <begin position="44"/>
        <end position="225"/>
    </location>
</feature>
<protein>
    <submittedName>
        <fullName evidence="7">FAD-binding oxidoreductase</fullName>
    </submittedName>
</protein>
<dbReference type="GeneID" id="68843893"/>
<accession>A0A1D9LMR7</accession>
<proteinExistence type="predicted"/>
<keyword evidence="3" id="KW-0274">FAD</keyword>
<dbReference type="PANTHER" id="PTHR43716:SF1">
    <property type="entry name" value="D-2-HYDROXYGLUTARATE DEHYDROGENASE, MITOCHONDRIAL"/>
    <property type="match status" value="1"/>
</dbReference>
<dbReference type="GO" id="GO:0071949">
    <property type="term" value="F:FAD binding"/>
    <property type="evidence" value="ECO:0007669"/>
    <property type="project" value="InterPro"/>
</dbReference>
<evidence type="ECO:0000313" key="8">
    <source>
        <dbReference type="Proteomes" id="UP000178776"/>
    </source>
</evidence>
<dbReference type="InterPro" id="IPR016169">
    <property type="entry name" value="FAD-bd_PCMH_sub2"/>
</dbReference>
<evidence type="ECO:0000256" key="5">
    <source>
        <dbReference type="SAM" id="SignalP"/>
    </source>
</evidence>
<evidence type="ECO:0000259" key="6">
    <source>
        <dbReference type="PROSITE" id="PS51387"/>
    </source>
</evidence>
<dbReference type="PANTHER" id="PTHR43716">
    <property type="entry name" value="D-2-HYDROXYGLUTARATE DEHYDROGENASE, MITOCHONDRIAL"/>
    <property type="match status" value="1"/>
</dbReference>
<dbReference type="GO" id="GO:0022904">
    <property type="term" value="P:respiratory electron transport chain"/>
    <property type="evidence" value="ECO:0007669"/>
    <property type="project" value="TreeGrafter"/>
</dbReference>
<dbReference type="PROSITE" id="PS51387">
    <property type="entry name" value="FAD_PCMH"/>
    <property type="match status" value="1"/>
</dbReference>
<dbReference type="SUPFAM" id="SSF56176">
    <property type="entry name" value="FAD-binding/transporter-associated domain-like"/>
    <property type="match status" value="1"/>
</dbReference>
<reference evidence="7 8" key="1">
    <citation type="submission" date="2016-10" db="EMBL/GenBank/DDBJ databases">
        <title>Chromobacterium muskegensis sp. nov., an insecticidal bacterium isolated from Sphagnum bogs.</title>
        <authorList>
            <person name="Sparks M.E."/>
            <person name="Blackburn M.B."/>
            <person name="Gundersen-Rindal D.E."/>
            <person name="Mitchell A."/>
            <person name="Farrar R."/>
            <person name="Kuhar D."/>
        </authorList>
    </citation>
    <scope>NUCLEOTIDE SEQUENCE [LARGE SCALE GENOMIC DNA]</scope>
    <source>
        <strain evidence="7 8">21-1</strain>
    </source>
</reference>
<dbReference type="InterPro" id="IPR006094">
    <property type="entry name" value="Oxid_FAD_bind_N"/>
</dbReference>
<evidence type="ECO:0000313" key="7">
    <source>
        <dbReference type="EMBL" id="AOZ52433.1"/>
    </source>
</evidence>
<dbReference type="EMBL" id="CP017707">
    <property type="protein sequence ID" value="AOZ52433.1"/>
    <property type="molecule type" value="Genomic_DNA"/>
</dbReference>
<dbReference type="AlphaFoldDB" id="A0A1D9LMR7"/>
<dbReference type="Gene3D" id="3.30.465.10">
    <property type="match status" value="1"/>
</dbReference>
<dbReference type="STRING" id="1108595.BKX93_22095"/>
<dbReference type="InterPro" id="IPR036318">
    <property type="entry name" value="FAD-bd_PCMH-like_sf"/>
</dbReference>
<dbReference type="KEGG" id="cvc:BKX93_22095"/>
<dbReference type="InterPro" id="IPR004113">
    <property type="entry name" value="FAD-bd_oxidored_4_C"/>
</dbReference>
<evidence type="ECO:0000256" key="4">
    <source>
        <dbReference type="ARBA" id="ARBA00023002"/>
    </source>
</evidence>
<evidence type="ECO:0000256" key="2">
    <source>
        <dbReference type="ARBA" id="ARBA00022630"/>
    </source>
</evidence>
<dbReference type="Proteomes" id="UP000178776">
    <property type="component" value="Chromosome"/>
</dbReference>
<evidence type="ECO:0000256" key="3">
    <source>
        <dbReference type="ARBA" id="ARBA00022827"/>
    </source>
</evidence>
<dbReference type="Pfam" id="PF02913">
    <property type="entry name" value="FAD-oxidase_C"/>
    <property type="match status" value="1"/>
</dbReference>